<evidence type="ECO:0000256" key="1">
    <source>
        <dbReference type="ARBA" id="ARBA00023015"/>
    </source>
</evidence>
<dbReference type="OrthoDB" id="628703at2"/>
<evidence type="ECO:0000313" key="5">
    <source>
        <dbReference type="EMBL" id="SMD33826.1"/>
    </source>
</evidence>
<dbReference type="InterPro" id="IPR028082">
    <property type="entry name" value="Peripla_BP_I"/>
</dbReference>
<evidence type="ECO:0000256" key="3">
    <source>
        <dbReference type="ARBA" id="ARBA00023163"/>
    </source>
</evidence>
<keyword evidence="3" id="KW-0804">Transcription</keyword>
<dbReference type="Pfam" id="PF13407">
    <property type="entry name" value="Peripla_BP_4"/>
    <property type="match status" value="1"/>
</dbReference>
<dbReference type="Pfam" id="PF00356">
    <property type="entry name" value="LacI"/>
    <property type="match status" value="1"/>
</dbReference>
<protein>
    <submittedName>
        <fullName evidence="5">LacI family transcriptional regulator</fullName>
    </submittedName>
</protein>
<reference evidence="5 6" key="1">
    <citation type="submission" date="2017-04" db="EMBL/GenBank/DDBJ databases">
        <authorList>
            <person name="Afonso C.L."/>
            <person name="Miller P.J."/>
            <person name="Scott M.A."/>
            <person name="Spackman E."/>
            <person name="Goraichik I."/>
            <person name="Dimitrov K.M."/>
            <person name="Suarez D.L."/>
            <person name="Swayne D.E."/>
        </authorList>
    </citation>
    <scope>NUCLEOTIDE SEQUENCE [LARGE SCALE GENOMIC DNA]</scope>
    <source>
        <strain evidence="5 6">DSM 26133</strain>
    </source>
</reference>
<organism evidence="5 6">
    <name type="scientific">Reichenbachiella faecimaris</name>
    <dbReference type="NCBI Taxonomy" id="692418"/>
    <lineage>
        <taxon>Bacteria</taxon>
        <taxon>Pseudomonadati</taxon>
        <taxon>Bacteroidota</taxon>
        <taxon>Cytophagia</taxon>
        <taxon>Cytophagales</taxon>
        <taxon>Reichenbachiellaceae</taxon>
        <taxon>Reichenbachiella</taxon>
    </lineage>
</organism>
<name>A0A1W2GC16_REIFA</name>
<evidence type="ECO:0000256" key="2">
    <source>
        <dbReference type="ARBA" id="ARBA00023125"/>
    </source>
</evidence>
<dbReference type="PROSITE" id="PS50932">
    <property type="entry name" value="HTH_LACI_2"/>
    <property type="match status" value="1"/>
</dbReference>
<dbReference type="PANTHER" id="PTHR30146:SF144">
    <property type="entry name" value="LACI-FAMILY TRANSCRIPTION REGULATOR"/>
    <property type="match status" value="1"/>
</dbReference>
<dbReference type="SUPFAM" id="SSF47413">
    <property type="entry name" value="lambda repressor-like DNA-binding domains"/>
    <property type="match status" value="1"/>
</dbReference>
<dbReference type="Proteomes" id="UP000192472">
    <property type="component" value="Unassembled WGS sequence"/>
</dbReference>
<dbReference type="CDD" id="cd06307">
    <property type="entry name" value="PBP1_sugar_binding"/>
    <property type="match status" value="1"/>
</dbReference>
<accession>A0A1W2GC16</accession>
<dbReference type="SMART" id="SM00354">
    <property type="entry name" value="HTH_LACI"/>
    <property type="match status" value="1"/>
</dbReference>
<dbReference type="InterPro" id="IPR000843">
    <property type="entry name" value="HTH_LacI"/>
</dbReference>
<sequence>MSPQIGLMKKIRYTSKDIAQLANVSRGTVDRVIHNRGKVSETARNKVLKVLEEIDYQPNVIAKALSSSKEFRIAVLMPSVEKDVYWEDAKIGIDQAAKELSMYNVGFEYFYFDQKSPKDFGTVSQLVLESQPAGLVMAPFFHQESIAFIAQCETKAIPCINFNTFLPSSSFASFIGQDLVQSGRVAAGLLHKCMSDQGGTILIIHFDENISNAMHMQEKEAGFRDYFDQDHITGWRLTALNLTEKEEGQLHDHLDTIFSSFPDTKGIFVTTSKGYKVAQYLSHHELPHKLVGYDLIDKNASFLSEGIIDFLIYQNAKQQAFLSAMQIGEHLVFDKKMKKKTTLPIDIITKENILSHRQET</sequence>
<keyword evidence="1" id="KW-0805">Transcription regulation</keyword>
<dbReference type="InterPro" id="IPR025997">
    <property type="entry name" value="SBP_2_dom"/>
</dbReference>
<evidence type="ECO:0000313" key="6">
    <source>
        <dbReference type="Proteomes" id="UP000192472"/>
    </source>
</evidence>
<gene>
    <name evidence="5" type="ORF">SAMN04488029_1690</name>
</gene>
<dbReference type="PANTHER" id="PTHR30146">
    <property type="entry name" value="LACI-RELATED TRANSCRIPTIONAL REPRESSOR"/>
    <property type="match status" value="1"/>
</dbReference>
<dbReference type="Gene3D" id="1.10.260.40">
    <property type="entry name" value="lambda repressor-like DNA-binding domains"/>
    <property type="match status" value="1"/>
</dbReference>
<dbReference type="GO" id="GO:0003700">
    <property type="term" value="F:DNA-binding transcription factor activity"/>
    <property type="evidence" value="ECO:0007669"/>
    <property type="project" value="TreeGrafter"/>
</dbReference>
<evidence type="ECO:0000259" key="4">
    <source>
        <dbReference type="PROSITE" id="PS50932"/>
    </source>
</evidence>
<feature type="domain" description="HTH lacI-type" evidence="4">
    <location>
        <begin position="13"/>
        <end position="67"/>
    </location>
</feature>
<dbReference type="SUPFAM" id="SSF53822">
    <property type="entry name" value="Periplasmic binding protein-like I"/>
    <property type="match status" value="1"/>
</dbReference>
<dbReference type="STRING" id="692418.SAMN04488029_1690"/>
<dbReference type="InterPro" id="IPR010982">
    <property type="entry name" value="Lambda_DNA-bd_dom_sf"/>
</dbReference>
<dbReference type="CDD" id="cd01392">
    <property type="entry name" value="HTH_LacI"/>
    <property type="match status" value="1"/>
</dbReference>
<dbReference type="GO" id="GO:0000976">
    <property type="term" value="F:transcription cis-regulatory region binding"/>
    <property type="evidence" value="ECO:0007669"/>
    <property type="project" value="TreeGrafter"/>
</dbReference>
<dbReference type="AlphaFoldDB" id="A0A1W2GC16"/>
<proteinExistence type="predicted"/>
<keyword evidence="2" id="KW-0238">DNA-binding</keyword>
<dbReference type="EMBL" id="FWYF01000002">
    <property type="protein sequence ID" value="SMD33826.1"/>
    <property type="molecule type" value="Genomic_DNA"/>
</dbReference>
<dbReference type="Gene3D" id="3.40.50.2300">
    <property type="match status" value="2"/>
</dbReference>
<keyword evidence="6" id="KW-1185">Reference proteome</keyword>